<sequence>MTSRQSTRRFTIHIPKNHQPIYLLHRNEPNNPTKQINPHDPTRPNRRLISARITHKHNSKRLSLQAPTDPPIMATCTHTQARQEHKTLSATDIISPSPQPKQKLTTKPHRQNPSTTRLFTTTPFTAFTASPPTKQPSPFRLSANKTKTSTPPSFEDVYYSPYQPKRQWPPDMSKLSPKHQFRLERKYRRRAALKYARPKFMKAVTLGQWVVIGFVIIYSVLFMEWDTDDTAFHAIRENFFAGVRAVFSSAPPPGPRRDQKDNTASEQS</sequence>
<evidence type="ECO:0000256" key="2">
    <source>
        <dbReference type="SAM" id="Phobius"/>
    </source>
</evidence>
<feature type="transmembrane region" description="Helical" evidence="2">
    <location>
        <begin position="203"/>
        <end position="223"/>
    </location>
</feature>
<feature type="compositionally biased region" description="Polar residues" evidence="1">
    <location>
        <begin position="143"/>
        <end position="152"/>
    </location>
</feature>
<evidence type="ECO:0000313" key="3">
    <source>
        <dbReference type="EMBL" id="KGO78423.1"/>
    </source>
</evidence>
<dbReference type="STRING" id="40296.A0A0A2LGV9"/>
<feature type="compositionally biased region" description="Polar residues" evidence="1">
    <location>
        <begin position="92"/>
        <end position="103"/>
    </location>
</feature>
<dbReference type="PhylomeDB" id="A0A0A2LGV9"/>
<dbReference type="HOGENOM" id="CLU_1038656_0_0_1"/>
<reference evidence="3 4" key="1">
    <citation type="journal article" date="2015" name="Mol. Plant Microbe Interact.">
        <title>Genome, transcriptome, and functional analyses of Penicillium expansum provide new insights into secondary metabolism and pathogenicity.</title>
        <authorList>
            <person name="Ballester A.R."/>
            <person name="Marcet-Houben M."/>
            <person name="Levin E."/>
            <person name="Sela N."/>
            <person name="Selma-Lazaro C."/>
            <person name="Carmona L."/>
            <person name="Wisniewski M."/>
            <person name="Droby S."/>
            <person name="Gonzalez-Candelas L."/>
            <person name="Gabaldon T."/>
        </authorList>
    </citation>
    <scope>NUCLEOTIDE SEQUENCE [LARGE SCALE GENOMIC DNA]</scope>
    <source>
        <strain evidence="3 4">PHI-1</strain>
    </source>
</reference>
<dbReference type="OrthoDB" id="5278907at2759"/>
<keyword evidence="2" id="KW-0472">Membrane</keyword>
<name>A0A0A2LGV9_PENIT</name>
<feature type="region of interest" description="Disordered" evidence="1">
    <location>
        <begin position="249"/>
        <end position="268"/>
    </location>
</feature>
<keyword evidence="4" id="KW-1185">Reference proteome</keyword>
<dbReference type="EMBL" id="JQGA01000007">
    <property type="protein sequence ID" value="KGO78423.1"/>
    <property type="molecule type" value="Genomic_DNA"/>
</dbReference>
<organism evidence="3 4">
    <name type="scientific">Penicillium italicum</name>
    <name type="common">Blue mold</name>
    <dbReference type="NCBI Taxonomy" id="40296"/>
    <lineage>
        <taxon>Eukaryota</taxon>
        <taxon>Fungi</taxon>
        <taxon>Dikarya</taxon>
        <taxon>Ascomycota</taxon>
        <taxon>Pezizomycotina</taxon>
        <taxon>Eurotiomycetes</taxon>
        <taxon>Eurotiomycetidae</taxon>
        <taxon>Eurotiales</taxon>
        <taxon>Aspergillaceae</taxon>
        <taxon>Penicillium</taxon>
    </lineage>
</organism>
<feature type="compositionally biased region" description="Low complexity" evidence="1">
    <location>
        <begin position="113"/>
        <end position="132"/>
    </location>
</feature>
<proteinExistence type="predicted"/>
<keyword evidence="2" id="KW-0812">Transmembrane</keyword>
<dbReference type="AlphaFoldDB" id="A0A0A2LGV9"/>
<protein>
    <submittedName>
        <fullName evidence="3">Uncharacterized protein</fullName>
    </submittedName>
</protein>
<feature type="region of interest" description="Disordered" evidence="1">
    <location>
        <begin position="92"/>
        <end position="156"/>
    </location>
</feature>
<gene>
    <name evidence="3" type="ORF">PITC_068860</name>
</gene>
<accession>A0A0A2LGV9</accession>
<comment type="caution">
    <text evidence="3">The sequence shown here is derived from an EMBL/GenBank/DDBJ whole genome shotgun (WGS) entry which is preliminary data.</text>
</comment>
<feature type="compositionally biased region" description="Basic and acidic residues" evidence="1">
    <location>
        <begin position="255"/>
        <end position="268"/>
    </location>
</feature>
<evidence type="ECO:0000256" key="1">
    <source>
        <dbReference type="SAM" id="MobiDB-lite"/>
    </source>
</evidence>
<keyword evidence="2" id="KW-1133">Transmembrane helix</keyword>
<evidence type="ECO:0000313" key="4">
    <source>
        <dbReference type="Proteomes" id="UP000030104"/>
    </source>
</evidence>
<dbReference type="Proteomes" id="UP000030104">
    <property type="component" value="Unassembled WGS sequence"/>
</dbReference>